<dbReference type="EMBL" id="JANAKD010003129">
    <property type="protein sequence ID" value="KAJ3472431.1"/>
    <property type="molecule type" value="Genomic_DNA"/>
</dbReference>
<gene>
    <name evidence="1" type="ORF">NLG97_g10993</name>
</gene>
<evidence type="ECO:0000313" key="2">
    <source>
        <dbReference type="Proteomes" id="UP001148737"/>
    </source>
</evidence>
<reference evidence="1" key="1">
    <citation type="submission" date="2022-07" db="EMBL/GenBank/DDBJ databases">
        <title>Genome Sequence of Lecanicillium saksenae.</title>
        <authorList>
            <person name="Buettner E."/>
        </authorList>
    </citation>
    <scope>NUCLEOTIDE SEQUENCE</scope>
    <source>
        <strain evidence="1">VT-O1</strain>
    </source>
</reference>
<name>A0ACC1QE22_9HYPO</name>
<evidence type="ECO:0000313" key="1">
    <source>
        <dbReference type="EMBL" id="KAJ3472431.1"/>
    </source>
</evidence>
<proteinExistence type="predicted"/>
<organism evidence="1 2">
    <name type="scientific">Lecanicillium saksenae</name>
    <dbReference type="NCBI Taxonomy" id="468837"/>
    <lineage>
        <taxon>Eukaryota</taxon>
        <taxon>Fungi</taxon>
        <taxon>Dikarya</taxon>
        <taxon>Ascomycota</taxon>
        <taxon>Pezizomycotina</taxon>
        <taxon>Sordariomycetes</taxon>
        <taxon>Hypocreomycetidae</taxon>
        <taxon>Hypocreales</taxon>
        <taxon>Cordycipitaceae</taxon>
        <taxon>Lecanicillium</taxon>
    </lineage>
</organism>
<dbReference type="Proteomes" id="UP001148737">
    <property type="component" value="Unassembled WGS sequence"/>
</dbReference>
<keyword evidence="2" id="KW-1185">Reference proteome</keyword>
<sequence length="244" mass="28208">MAAMVESDRTSCIHDISIPITESMVSFGRGPENTKVYEHKMVTKVPKYAFKLLLWKDGYDPGKFDLPWRSDISPEEQDKFFFWISTKATKGIRINGRHLPSSSFKSPLDPSGPLDARLQRRLDRHLAGRLRRRGQRDEADALEQASPDVARKLNSGCQRFESQRPKNRMRRKDDADIAERRKNVERERQRNVYFEEKRQEAIQYLAAKQPQLASRRHSPATTTTNTTRMGGLLSADSTARFSRR</sequence>
<accession>A0ACC1QE22</accession>
<comment type="caution">
    <text evidence="1">The sequence shown here is derived from an EMBL/GenBank/DDBJ whole genome shotgun (WGS) entry which is preliminary data.</text>
</comment>
<protein>
    <submittedName>
        <fullName evidence="1">Uncharacterized protein</fullName>
    </submittedName>
</protein>